<keyword evidence="6" id="KW-0597">Phosphoprotein</keyword>
<dbReference type="GO" id="GO:0005886">
    <property type="term" value="C:plasma membrane"/>
    <property type="evidence" value="ECO:0007669"/>
    <property type="project" value="UniProtKB-SubCell"/>
</dbReference>
<dbReference type="AlphaFoldDB" id="A0A0G0ETK7"/>
<sequence>MLYFLINPTTLLYITAISATFFIGLVLFTVRYGIKYKRLLDEKNSYLIAFQKLYTIMASTVTLEETAQKLTNAIAFELGFQAGVLTIIDKQSNSLKRIAVSQTPEGIIGLKMFPVPYKSIGIPLTYTGNLLIRAINEKKPFITHNMIDLFVPVLPEVIISNIQKVMKIKTSFVYPIFYHNEVIGAMIFSISGEEHEIPDLQREAIMRIMEVVGTVIERVKVYEKLALTSQSLAIANEKLKELDKIKDDFVSIASHELRTPMTAIRSYAWMALNRSDIPLSAKLKKYLERTLISTERLIHLVNDMLNVSRIESGRIQISPEVFDLQSLIQDVVSEVELKAGEKSISLKVNYTNLPKVFADLEKIHQVLLNLIGNALKFTPKNGNIVLSLMSDGMFIQTTVADNGVGISKDDISKLFQKFGRLDYSYTAAAATGGTGLGLYICKKLIESMGGKIWSTSEGMGKGSQFHFTLPIASKQVINQASVNQTLREDGMMPLEPTAI</sequence>
<evidence type="ECO:0000256" key="6">
    <source>
        <dbReference type="ARBA" id="ARBA00022553"/>
    </source>
</evidence>
<evidence type="ECO:0000256" key="10">
    <source>
        <dbReference type="ARBA" id="ARBA00022840"/>
    </source>
</evidence>
<dbReference type="Pfam" id="PF02518">
    <property type="entry name" value="HATPase_c"/>
    <property type="match status" value="1"/>
</dbReference>
<dbReference type="Gene3D" id="1.10.287.130">
    <property type="match status" value="1"/>
</dbReference>
<dbReference type="Pfam" id="PF13185">
    <property type="entry name" value="GAF_2"/>
    <property type="match status" value="1"/>
</dbReference>
<keyword evidence="12 13" id="KW-0472">Membrane</keyword>
<dbReference type="Gene3D" id="3.30.565.10">
    <property type="entry name" value="Histidine kinase-like ATPase, C-terminal domain"/>
    <property type="match status" value="1"/>
</dbReference>
<evidence type="ECO:0000256" key="4">
    <source>
        <dbReference type="ARBA" id="ARBA00012438"/>
    </source>
</evidence>
<dbReference type="Proteomes" id="UP000034492">
    <property type="component" value="Unassembled WGS sequence"/>
</dbReference>
<keyword evidence="5" id="KW-1003">Cell membrane</keyword>
<dbReference type="SMART" id="SM00388">
    <property type="entry name" value="HisKA"/>
    <property type="match status" value="1"/>
</dbReference>
<evidence type="ECO:0000256" key="9">
    <source>
        <dbReference type="ARBA" id="ARBA00022777"/>
    </source>
</evidence>
<dbReference type="GO" id="GO:0009927">
    <property type="term" value="F:histidine phosphotransfer kinase activity"/>
    <property type="evidence" value="ECO:0007669"/>
    <property type="project" value="TreeGrafter"/>
</dbReference>
<dbReference type="FunFam" id="3.30.565.10:FF:000023">
    <property type="entry name" value="PAS domain-containing sensor histidine kinase"/>
    <property type="match status" value="1"/>
</dbReference>
<keyword evidence="11" id="KW-0902">Two-component regulatory system</keyword>
<organism evidence="15 16">
    <name type="scientific">Candidatus Daviesbacteria bacterium GW2011_GWB1_36_5</name>
    <dbReference type="NCBI Taxonomy" id="1618426"/>
    <lineage>
        <taxon>Bacteria</taxon>
        <taxon>Candidatus Daviesiibacteriota</taxon>
    </lineage>
</organism>
<gene>
    <name evidence="15" type="ORF">US19_C0008G0016</name>
</gene>
<evidence type="ECO:0000256" key="5">
    <source>
        <dbReference type="ARBA" id="ARBA00022475"/>
    </source>
</evidence>
<dbReference type="EMBL" id="LBSA01000008">
    <property type="protein sequence ID" value="KKQ10173.1"/>
    <property type="molecule type" value="Genomic_DNA"/>
</dbReference>
<keyword evidence="13" id="KW-1133">Transmembrane helix</keyword>
<dbReference type="InterPro" id="IPR003661">
    <property type="entry name" value="HisK_dim/P_dom"/>
</dbReference>
<dbReference type="PANTHER" id="PTHR43047">
    <property type="entry name" value="TWO-COMPONENT HISTIDINE PROTEIN KINASE"/>
    <property type="match status" value="1"/>
</dbReference>
<comment type="caution">
    <text evidence="15">The sequence shown here is derived from an EMBL/GenBank/DDBJ whole genome shotgun (WGS) entry which is preliminary data.</text>
</comment>
<keyword evidence="10" id="KW-0067">ATP-binding</keyword>
<keyword evidence="7" id="KW-0808">Transferase</keyword>
<dbReference type="GO" id="GO:0000155">
    <property type="term" value="F:phosphorelay sensor kinase activity"/>
    <property type="evidence" value="ECO:0007669"/>
    <property type="project" value="InterPro"/>
</dbReference>
<dbReference type="InterPro" id="IPR036097">
    <property type="entry name" value="HisK_dim/P_sf"/>
</dbReference>
<feature type="domain" description="Histidine kinase" evidence="14">
    <location>
        <begin position="252"/>
        <end position="473"/>
    </location>
</feature>
<proteinExistence type="predicted"/>
<dbReference type="InterPro" id="IPR029016">
    <property type="entry name" value="GAF-like_dom_sf"/>
</dbReference>
<comment type="subcellular location">
    <subcellularLocation>
        <location evidence="2">Cell membrane</location>
    </subcellularLocation>
    <subcellularLocation>
        <location evidence="3">Membrane raft</location>
        <topology evidence="3">Multi-pass membrane protein</topology>
    </subcellularLocation>
</comment>
<evidence type="ECO:0000256" key="2">
    <source>
        <dbReference type="ARBA" id="ARBA00004236"/>
    </source>
</evidence>
<dbReference type="EC" id="2.7.13.3" evidence="4"/>
<dbReference type="InterPro" id="IPR004358">
    <property type="entry name" value="Sig_transdc_His_kin-like_C"/>
</dbReference>
<name>A0A0G0ETK7_9BACT</name>
<dbReference type="InterPro" id="IPR003018">
    <property type="entry name" value="GAF"/>
</dbReference>
<evidence type="ECO:0000256" key="7">
    <source>
        <dbReference type="ARBA" id="ARBA00022679"/>
    </source>
</evidence>
<dbReference type="SMART" id="SM00387">
    <property type="entry name" value="HATPase_c"/>
    <property type="match status" value="1"/>
</dbReference>
<dbReference type="InterPro" id="IPR003594">
    <property type="entry name" value="HATPase_dom"/>
</dbReference>
<dbReference type="Pfam" id="PF00512">
    <property type="entry name" value="HisKA"/>
    <property type="match status" value="1"/>
</dbReference>
<dbReference type="FunFam" id="1.10.287.130:FF:000001">
    <property type="entry name" value="Two-component sensor histidine kinase"/>
    <property type="match status" value="1"/>
</dbReference>
<evidence type="ECO:0000256" key="1">
    <source>
        <dbReference type="ARBA" id="ARBA00000085"/>
    </source>
</evidence>
<keyword evidence="13" id="KW-0812">Transmembrane</keyword>
<dbReference type="InterPro" id="IPR036890">
    <property type="entry name" value="HATPase_C_sf"/>
</dbReference>
<dbReference type="SUPFAM" id="SSF55781">
    <property type="entry name" value="GAF domain-like"/>
    <property type="match status" value="1"/>
</dbReference>
<evidence type="ECO:0000256" key="12">
    <source>
        <dbReference type="ARBA" id="ARBA00023136"/>
    </source>
</evidence>
<keyword evidence="9" id="KW-0418">Kinase</keyword>
<evidence type="ECO:0000313" key="15">
    <source>
        <dbReference type="EMBL" id="KKQ10173.1"/>
    </source>
</evidence>
<dbReference type="GO" id="GO:0005524">
    <property type="term" value="F:ATP binding"/>
    <property type="evidence" value="ECO:0007669"/>
    <property type="project" value="UniProtKB-KW"/>
</dbReference>
<dbReference type="GO" id="GO:0045121">
    <property type="term" value="C:membrane raft"/>
    <property type="evidence" value="ECO:0007669"/>
    <property type="project" value="UniProtKB-SubCell"/>
</dbReference>
<dbReference type="PRINTS" id="PR00344">
    <property type="entry name" value="BCTRLSENSOR"/>
</dbReference>
<evidence type="ECO:0000259" key="14">
    <source>
        <dbReference type="PROSITE" id="PS50109"/>
    </source>
</evidence>
<comment type="catalytic activity">
    <reaction evidence="1">
        <text>ATP + protein L-histidine = ADP + protein N-phospho-L-histidine.</text>
        <dbReference type="EC" id="2.7.13.3"/>
    </reaction>
</comment>
<dbReference type="CDD" id="cd00082">
    <property type="entry name" value="HisKA"/>
    <property type="match status" value="1"/>
</dbReference>
<dbReference type="PANTHER" id="PTHR43047:SF72">
    <property type="entry name" value="OSMOSENSING HISTIDINE PROTEIN KINASE SLN1"/>
    <property type="match status" value="1"/>
</dbReference>
<evidence type="ECO:0000313" key="16">
    <source>
        <dbReference type="Proteomes" id="UP000034492"/>
    </source>
</evidence>
<protein>
    <recommendedName>
        <fullName evidence="4">histidine kinase</fullName>
        <ecNumber evidence="4">2.7.13.3</ecNumber>
    </recommendedName>
</protein>
<dbReference type="SUPFAM" id="SSF47384">
    <property type="entry name" value="Homodimeric domain of signal transducing histidine kinase"/>
    <property type="match status" value="1"/>
</dbReference>
<evidence type="ECO:0000256" key="8">
    <source>
        <dbReference type="ARBA" id="ARBA00022741"/>
    </source>
</evidence>
<dbReference type="InterPro" id="IPR005467">
    <property type="entry name" value="His_kinase_dom"/>
</dbReference>
<dbReference type="SUPFAM" id="SSF55874">
    <property type="entry name" value="ATPase domain of HSP90 chaperone/DNA topoisomerase II/histidine kinase"/>
    <property type="match status" value="1"/>
</dbReference>
<dbReference type="PROSITE" id="PS50109">
    <property type="entry name" value="HIS_KIN"/>
    <property type="match status" value="1"/>
</dbReference>
<reference evidence="15 16" key="1">
    <citation type="journal article" date="2015" name="Nature">
        <title>rRNA introns, odd ribosomes, and small enigmatic genomes across a large radiation of phyla.</title>
        <authorList>
            <person name="Brown C.T."/>
            <person name="Hug L.A."/>
            <person name="Thomas B.C."/>
            <person name="Sharon I."/>
            <person name="Castelle C.J."/>
            <person name="Singh A."/>
            <person name="Wilkins M.J."/>
            <person name="Williams K.H."/>
            <person name="Banfield J.F."/>
        </authorList>
    </citation>
    <scope>NUCLEOTIDE SEQUENCE [LARGE SCALE GENOMIC DNA]</scope>
</reference>
<evidence type="ECO:0000256" key="13">
    <source>
        <dbReference type="SAM" id="Phobius"/>
    </source>
</evidence>
<dbReference type="Gene3D" id="3.30.450.40">
    <property type="match status" value="1"/>
</dbReference>
<keyword evidence="8" id="KW-0547">Nucleotide-binding</keyword>
<evidence type="ECO:0000256" key="11">
    <source>
        <dbReference type="ARBA" id="ARBA00023012"/>
    </source>
</evidence>
<accession>A0A0G0ETK7</accession>
<evidence type="ECO:0000256" key="3">
    <source>
        <dbReference type="ARBA" id="ARBA00004314"/>
    </source>
</evidence>
<feature type="transmembrane region" description="Helical" evidence="13">
    <location>
        <begin position="12"/>
        <end position="34"/>
    </location>
</feature>